<evidence type="ECO:0000313" key="12">
    <source>
        <dbReference type="Proteomes" id="UP000001037"/>
    </source>
</evidence>
<dbReference type="InterPro" id="IPR004662">
    <property type="entry name" value="AcgluKinase_fam"/>
</dbReference>
<comment type="function">
    <text evidence="9">Involved in both the arginine and lysine biosynthetic pathways. Phosphorylates the LysW-bound precursors glutamate (for arginine biosynthesis), respectively alpha-aminoadipate (for lysine biosynthesis).</text>
</comment>
<dbReference type="eggNOG" id="arCOG00862">
    <property type="taxonomic scope" value="Archaea"/>
</dbReference>
<dbReference type="InterPro" id="IPR036393">
    <property type="entry name" value="AceGlu_kinase-like_sf"/>
</dbReference>
<dbReference type="PANTHER" id="PTHR23342">
    <property type="entry name" value="N-ACETYLGLUTAMATE SYNTHASE"/>
    <property type="match status" value="1"/>
</dbReference>
<evidence type="ECO:0000256" key="6">
    <source>
        <dbReference type="ARBA" id="ARBA00022777"/>
    </source>
</evidence>
<dbReference type="Proteomes" id="UP000001037">
    <property type="component" value="Chromosome"/>
</dbReference>
<reference evidence="11 12" key="1">
    <citation type="journal article" date="2011" name="Stand. Genomic Sci.">
        <title>Complete genome sequence of the hyperthermophilic chemolithoautotroph Pyrolobus fumarii type strain (1A).</title>
        <authorList>
            <person name="Anderson I."/>
            <person name="Goker M."/>
            <person name="Nolan M."/>
            <person name="Lucas S."/>
            <person name="Hammon N."/>
            <person name="Deshpande S."/>
            <person name="Cheng J.F."/>
            <person name="Tapia R."/>
            <person name="Han C."/>
            <person name="Goodwin L."/>
            <person name="Pitluck S."/>
            <person name="Huntemann M."/>
            <person name="Liolios K."/>
            <person name="Ivanova N."/>
            <person name="Pagani I."/>
            <person name="Mavromatis K."/>
            <person name="Ovchinikova G."/>
            <person name="Pati A."/>
            <person name="Chen A."/>
            <person name="Palaniappan K."/>
            <person name="Land M."/>
            <person name="Hauser L."/>
            <person name="Brambilla E.M."/>
            <person name="Huber H."/>
            <person name="Yasawong M."/>
            <person name="Rohde M."/>
            <person name="Spring S."/>
            <person name="Abt B."/>
            <person name="Sikorski J."/>
            <person name="Wirth R."/>
            <person name="Detter J.C."/>
            <person name="Woyke T."/>
            <person name="Bristow J."/>
            <person name="Eisen J.A."/>
            <person name="Markowitz V."/>
            <person name="Hugenholtz P."/>
            <person name="Kyrpides N.C."/>
            <person name="Klenk H.P."/>
            <person name="Lapidus A."/>
        </authorList>
    </citation>
    <scope>NUCLEOTIDE SEQUENCE [LARGE SCALE GENOMIC DNA]</scope>
    <source>
        <strain evidence="12">DSM 11204 / 1A</strain>
    </source>
</reference>
<dbReference type="SUPFAM" id="SSF53633">
    <property type="entry name" value="Carbamate kinase-like"/>
    <property type="match status" value="1"/>
</dbReference>
<dbReference type="InterPro" id="IPR037529">
    <property type="entry name" value="LysZ"/>
</dbReference>
<dbReference type="InterPro" id="IPR001048">
    <property type="entry name" value="Asp/Glu/Uridylate_kinase"/>
</dbReference>
<evidence type="ECO:0000256" key="5">
    <source>
        <dbReference type="ARBA" id="ARBA00022741"/>
    </source>
</evidence>
<keyword evidence="8 9" id="KW-0457">Lysine biosynthesis</keyword>
<evidence type="ECO:0000256" key="9">
    <source>
        <dbReference type="HAMAP-Rule" id="MF_02082"/>
    </source>
</evidence>
<comment type="catalytic activity">
    <reaction evidence="9">
        <text>[amino-group carrier protein]-C-terminal-gamma-(L-glutamyl)-L-glutamate + ATP = [amino-group carrier protein]-C-terminal-gamma-(5-phospho-L-glutamyl)-L-glutamate + ADP</text>
        <dbReference type="Rhea" id="RHEA:52632"/>
        <dbReference type="Rhea" id="RHEA-COMP:13311"/>
        <dbReference type="Rhea" id="RHEA-COMP:13313"/>
        <dbReference type="ChEBI" id="CHEBI:30616"/>
        <dbReference type="ChEBI" id="CHEBI:136714"/>
        <dbReference type="ChEBI" id="CHEBI:136717"/>
        <dbReference type="ChEBI" id="CHEBI:456216"/>
        <dbReference type="EC" id="2.7.2.19"/>
    </reaction>
</comment>
<keyword evidence="2 9" id="KW-0055">Arginine biosynthesis</keyword>
<comment type="subcellular location">
    <subcellularLocation>
        <location evidence="9">Cytoplasm</location>
    </subcellularLocation>
</comment>
<dbReference type="OrthoDB" id="6816at2157"/>
<dbReference type="Pfam" id="PF00696">
    <property type="entry name" value="AA_kinase"/>
    <property type="match status" value="1"/>
</dbReference>
<dbReference type="HOGENOM" id="CLU_053680_2_0_2"/>
<proteinExistence type="inferred from homology"/>
<evidence type="ECO:0000256" key="7">
    <source>
        <dbReference type="ARBA" id="ARBA00022840"/>
    </source>
</evidence>
<dbReference type="UniPathway" id="UPA00033">
    <property type="reaction ID" value="UER00036"/>
</dbReference>
<feature type="binding site" evidence="9">
    <location>
        <position position="172"/>
    </location>
    <ligand>
        <name>substrate</name>
    </ligand>
</feature>
<evidence type="ECO:0000256" key="4">
    <source>
        <dbReference type="ARBA" id="ARBA00022679"/>
    </source>
</evidence>
<evidence type="ECO:0000256" key="1">
    <source>
        <dbReference type="ARBA" id="ARBA00022490"/>
    </source>
</evidence>
<keyword evidence="6 9" id="KW-0418">Kinase</keyword>
<dbReference type="GO" id="GO:0042450">
    <property type="term" value="P:L-arginine biosynthetic process via ornithine"/>
    <property type="evidence" value="ECO:0007669"/>
    <property type="project" value="UniProtKB-UniRule"/>
</dbReference>
<dbReference type="InterPro" id="IPR001057">
    <property type="entry name" value="Glu/AcGlu_kinase"/>
</dbReference>
<keyword evidence="4 9" id="KW-0808">Transferase</keyword>
<protein>
    <recommendedName>
        <fullName evidence="9">Putative [LysW]-aminoadipate/[LysW]-glutamate kinase</fullName>
        <ecNumber evidence="9">2.7.2.17</ecNumber>
        <ecNumber evidence="9">2.7.2.19</ecNumber>
    </recommendedName>
</protein>
<feature type="domain" description="Aspartate/glutamate/uridylate kinase" evidence="10">
    <location>
        <begin position="1"/>
        <end position="247"/>
    </location>
</feature>
<dbReference type="HAMAP" id="MF_02082">
    <property type="entry name" value="LysZ"/>
    <property type="match status" value="1"/>
</dbReference>
<dbReference type="GO" id="GO:0019878">
    <property type="term" value="P:lysine biosynthetic process via aminoadipic acid"/>
    <property type="evidence" value="ECO:0007669"/>
    <property type="project" value="UniProtKB-UniRule"/>
</dbReference>
<keyword evidence="3 9" id="KW-0028">Amino-acid biosynthesis</keyword>
<feature type="binding site" evidence="9">
    <location>
        <position position="66"/>
    </location>
    <ligand>
        <name>substrate</name>
    </ligand>
</feature>
<dbReference type="NCBIfam" id="NF010662">
    <property type="entry name" value="PRK14058.1-4"/>
    <property type="match status" value="1"/>
</dbReference>
<dbReference type="GO" id="GO:0003991">
    <property type="term" value="F:acetylglutamate kinase activity"/>
    <property type="evidence" value="ECO:0007669"/>
    <property type="project" value="TreeGrafter"/>
</dbReference>
<evidence type="ECO:0000256" key="8">
    <source>
        <dbReference type="ARBA" id="ARBA00023154"/>
    </source>
</evidence>
<evidence type="ECO:0000256" key="3">
    <source>
        <dbReference type="ARBA" id="ARBA00022605"/>
    </source>
</evidence>
<dbReference type="STRING" id="694429.Pyrfu_0386"/>
<keyword evidence="1 9" id="KW-0963">Cytoplasm</keyword>
<dbReference type="GO" id="GO:0005737">
    <property type="term" value="C:cytoplasm"/>
    <property type="evidence" value="ECO:0007669"/>
    <property type="project" value="UniProtKB-SubCell"/>
</dbReference>
<dbReference type="GeneID" id="11140032"/>
<keyword evidence="7 9" id="KW-0067">ATP-binding</keyword>
<feature type="site" description="Transition state stabilizer" evidence="9">
    <location>
        <position position="6"/>
    </location>
</feature>
<dbReference type="PIRSF" id="PIRSF000728">
    <property type="entry name" value="NAGK"/>
    <property type="match status" value="1"/>
</dbReference>
<comment type="pathway">
    <text evidence="9">Amino-acid biosynthesis; L-lysine biosynthesis via AAA pathway; L-lysine from L-alpha-aminoadipate (Thermus route): step 2/5.</text>
</comment>
<dbReference type="PRINTS" id="PR00474">
    <property type="entry name" value="GLU5KINASE"/>
</dbReference>
<comment type="similarity">
    <text evidence="9">Belongs to the acetylglutamate kinase family. LysZ subfamily.</text>
</comment>
<name>G0EFT7_PYRF1</name>
<gene>
    <name evidence="9" type="primary">lysZ</name>
    <name evidence="11" type="ordered locus">Pyrfu_0386</name>
</gene>
<dbReference type="UniPathway" id="UPA00068"/>
<dbReference type="GO" id="GO:0043744">
    <property type="term" value="F:N2-acetyl-L-aminoadipate kinase activity"/>
    <property type="evidence" value="ECO:0007669"/>
    <property type="project" value="RHEA"/>
</dbReference>
<comment type="catalytic activity">
    <reaction evidence="9">
        <text>[amino-group carrier protein]-C-terminal-N-(1,4-dicarboxybutan-1-yl)-L-glutamine + ATP = [amino-group carrier protein]-C-terminal-N-(1-carboxy-5-phosphooxy-5-oxopentan-1-yl)-L-glutamine + ADP</text>
        <dbReference type="Rhea" id="RHEA:41944"/>
        <dbReference type="Rhea" id="RHEA-COMP:9694"/>
        <dbReference type="Rhea" id="RHEA-COMP:9712"/>
        <dbReference type="ChEBI" id="CHEBI:30616"/>
        <dbReference type="ChEBI" id="CHEBI:78499"/>
        <dbReference type="ChEBI" id="CHEBI:78503"/>
        <dbReference type="ChEBI" id="CHEBI:456216"/>
        <dbReference type="EC" id="2.7.2.17"/>
    </reaction>
</comment>
<dbReference type="PANTHER" id="PTHR23342:SF0">
    <property type="entry name" value="N-ACETYLGLUTAMATE SYNTHASE, MITOCHONDRIAL"/>
    <property type="match status" value="1"/>
</dbReference>
<dbReference type="GO" id="GO:0005524">
    <property type="term" value="F:ATP binding"/>
    <property type="evidence" value="ECO:0007669"/>
    <property type="project" value="UniProtKB-KW"/>
</dbReference>
<comment type="pathway">
    <text evidence="9">Amino-acid biosynthesis; L-arginine biosynthesis.</text>
</comment>
<dbReference type="Gene3D" id="3.40.1160.10">
    <property type="entry name" value="Acetylglutamate kinase-like"/>
    <property type="match status" value="1"/>
</dbReference>
<organism evidence="11 12">
    <name type="scientific">Pyrolobus fumarii (strain DSM 11204 / 1A)</name>
    <dbReference type="NCBI Taxonomy" id="694429"/>
    <lineage>
        <taxon>Archaea</taxon>
        <taxon>Thermoproteota</taxon>
        <taxon>Thermoprotei</taxon>
        <taxon>Desulfurococcales</taxon>
        <taxon>Pyrodictiaceae</taxon>
        <taxon>Pyrolobus</taxon>
    </lineage>
</organism>
<sequence length="270" mass="28872">MLLVVKAGGRALEQNMERILDSIAWAVQEGHKVVFVHGGGDLVTEYSKKMGVEPKIMMSASGVRFRYTDEEELEVFVMVLAGLLNKRIVAGLEKRGVKALGVSGVDAGMIRAERKKHVIVIDPETGRKRLLPGGYTGKIRSVDANAMTRLLDAGFTLVVAPLALGTEGEMLNVDGDQAAAEIAKALRADKLILLTDVDGLLIDGKLVESLTPDEARALLEKIGPGMNRKVMMAVEALEAGVGEVVIGSGLRENPIRELLEGAPATRLARG</sequence>
<dbReference type="AlphaFoldDB" id="G0EFT7"/>
<dbReference type="NCBIfam" id="NF010659">
    <property type="entry name" value="PRK14058.1-1"/>
    <property type="match status" value="1"/>
</dbReference>
<dbReference type="RefSeq" id="WP_014025935.1">
    <property type="nucleotide sequence ID" value="NC_015931.1"/>
</dbReference>
<evidence type="ECO:0000259" key="10">
    <source>
        <dbReference type="Pfam" id="PF00696"/>
    </source>
</evidence>
<evidence type="ECO:0000313" key="11">
    <source>
        <dbReference type="EMBL" id="AEM38258.1"/>
    </source>
</evidence>
<dbReference type="InParanoid" id="G0EFT7"/>
<dbReference type="KEGG" id="pfm:Pyrfu_0386"/>
<dbReference type="FunCoup" id="G0EFT7">
    <property type="interactions" value="111"/>
</dbReference>
<evidence type="ECO:0000256" key="2">
    <source>
        <dbReference type="ARBA" id="ARBA00022571"/>
    </source>
</evidence>
<dbReference type="EC" id="2.7.2.17" evidence="9"/>
<feature type="binding site" evidence="9">
    <location>
        <begin position="39"/>
        <end position="40"/>
    </location>
    <ligand>
        <name>substrate</name>
    </ligand>
</feature>
<dbReference type="EC" id="2.7.2.19" evidence="9"/>
<keyword evidence="12" id="KW-1185">Reference proteome</keyword>
<keyword evidence="5 9" id="KW-0547">Nucleotide-binding</keyword>
<accession>G0EFT7</accession>
<dbReference type="EMBL" id="CP002838">
    <property type="protein sequence ID" value="AEM38258.1"/>
    <property type="molecule type" value="Genomic_DNA"/>
</dbReference>
<dbReference type="NCBIfam" id="TIGR00761">
    <property type="entry name" value="argB"/>
    <property type="match status" value="1"/>
</dbReference>
<feature type="site" description="Transition state stabilizer" evidence="9">
    <location>
        <position position="229"/>
    </location>
</feature>